<evidence type="ECO:0000313" key="3">
    <source>
        <dbReference type="Proteomes" id="UP001155241"/>
    </source>
</evidence>
<keyword evidence="1" id="KW-0732">Signal</keyword>
<name>A0A9X2FDR2_9BACT</name>
<dbReference type="RefSeq" id="WP_252855183.1">
    <property type="nucleotide sequence ID" value="NZ_JAMXLR010000089.1"/>
</dbReference>
<protein>
    <recommendedName>
        <fullName evidence="4">PEP-CTERM protein-sorting domain-containing protein</fullName>
    </recommendedName>
</protein>
<dbReference type="AlphaFoldDB" id="A0A9X2FDR2"/>
<evidence type="ECO:0000256" key="1">
    <source>
        <dbReference type="SAM" id="SignalP"/>
    </source>
</evidence>
<organism evidence="2 3">
    <name type="scientific">Aeoliella straminimaris</name>
    <dbReference type="NCBI Taxonomy" id="2954799"/>
    <lineage>
        <taxon>Bacteria</taxon>
        <taxon>Pseudomonadati</taxon>
        <taxon>Planctomycetota</taxon>
        <taxon>Planctomycetia</taxon>
        <taxon>Pirellulales</taxon>
        <taxon>Lacipirellulaceae</taxon>
        <taxon>Aeoliella</taxon>
    </lineage>
</organism>
<keyword evidence="3" id="KW-1185">Reference proteome</keyword>
<dbReference type="Proteomes" id="UP001155241">
    <property type="component" value="Unassembled WGS sequence"/>
</dbReference>
<feature type="chain" id="PRO_5040889859" description="PEP-CTERM protein-sorting domain-containing protein" evidence="1">
    <location>
        <begin position="26"/>
        <end position="242"/>
    </location>
</feature>
<sequence>MIALSRYFYSLVAVGLIATALPASAALVAADDFDDADGTLLDGKAPDVGANWRVTQGGGDLDVQGGVLDTTGAGRTGFLDFAGGKALGAGELLTMRLTTQDPSGSNFFSGGYAGFSFFEGSDASEVMFIGDTGGGEFWGLDQTLVGGTTLSTNNDPDATAVFTYSFDSGAYALTIDGAVELSGTGTANLAVDRFRFVNGGGGDLIMDSLAVDISTEVPEPASVVTVVLAFTGLAVVLRGRRA</sequence>
<dbReference type="EMBL" id="JAMXLR010000089">
    <property type="protein sequence ID" value="MCO6047070.1"/>
    <property type="molecule type" value="Genomic_DNA"/>
</dbReference>
<accession>A0A9X2FDR2</accession>
<reference evidence="2" key="1">
    <citation type="submission" date="2022-06" db="EMBL/GenBank/DDBJ databases">
        <title>Aeoliella straminimaris, a novel planctomycete from sediments.</title>
        <authorList>
            <person name="Vitorino I.R."/>
            <person name="Lage O.M."/>
        </authorList>
    </citation>
    <scope>NUCLEOTIDE SEQUENCE</scope>
    <source>
        <strain evidence="2">ICT_H6.2</strain>
    </source>
</reference>
<comment type="caution">
    <text evidence="2">The sequence shown here is derived from an EMBL/GenBank/DDBJ whole genome shotgun (WGS) entry which is preliminary data.</text>
</comment>
<gene>
    <name evidence="2" type="ORF">NG895_24495</name>
</gene>
<evidence type="ECO:0008006" key="4">
    <source>
        <dbReference type="Google" id="ProtNLM"/>
    </source>
</evidence>
<evidence type="ECO:0000313" key="2">
    <source>
        <dbReference type="EMBL" id="MCO6047070.1"/>
    </source>
</evidence>
<feature type="signal peptide" evidence="1">
    <location>
        <begin position="1"/>
        <end position="25"/>
    </location>
</feature>
<proteinExistence type="predicted"/>